<feature type="compositionally biased region" description="Basic and acidic residues" evidence="1">
    <location>
        <begin position="521"/>
        <end position="534"/>
    </location>
</feature>
<dbReference type="OrthoDB" id="2556299at2759"/>
<feature type="compositionally biased region" description="Polar residues" evidence="1">
    <location>
        <begin position="117"/>
        <end position="127"/>
    </location>
</feature>
<feature type="compositionally biased region" description="Low complexity" evidence="1">
    <location>
        <begin position="702"/>
        <end position="737"/>
    </location>
</feature>
<dbReference type="AlphaFoldDB" id="A0A061H484"/>
<feature type="compositionally biased region" description="Polar residues" evidence="1">
    <location>
        <begin position="622"/>
        <end position="637"/>
    </location>
</feature>
<gene>
    <name evidence="2" type="ORF">PFL1_04815</name>
</gene>
<dbReference type="GeneID" id="19318915"/>
<evidence type="ECO:0000256" key="1">
    <source>
        <dbReference type="SAM" id="MobiDB-lite"/>
    </source>
</evidence>
<feature type="region of interest" description="Disordered" evidence="1">
    <location>
        <begin position="316"/>
        <end position="812"/>
    </location>
</feature>
<dbReference type="eggNOG" id="ENOG502QRYW">
    <property type="taxonomic scope" value="Eukaryota"/>
</dbReference>
<sequence length="812" mass="89922">MPPAWLRIDCGEHGKVLADPTKEYREIQKIAGARLECPPKEVRLYIQEANEDLWEVDESIWSAAAGSGQVVFAKSSAPTPSKPARHSAQGSEADEDEVSMQLLEPEDDGPQPDSAPSEPTSEPPQTIQLSKKQRKRLRREMEEAERSAQSAEAGPSSHHLRSVQTRAPTPAPAGFGKSVAPQLRQATSANASEQERHAWSMLKSMAVDSKSGSRKHWDAKTHRLLFQKLDDILKRTPVDRTKKYISERSRIFGILMSEWGDKGTKGQLFVGRSKDALTTRVSGVVRISRSTGTHIPEAFDFLFPPTTRQLLEMEELQKQKQQEEQAAQEKAARKQAKKQAKRQREQQEQEEQQRQQAQQQRQQQRQQQQEPQRPQQQAPQRPQQQAPTQHMEQGRPQQVQRPRQQQQQRQQSQRSSSPARPPVIRAAAGSGAAPATAPASRKRKAASPEPSSDSSSSSSSSAASDVSVETPPLPAPPRVAPARLSPLDLTASSPVPSTSRDEAATRREPVQAARPVAPELLSRRSDFASHDRGGHGQQQQQQRENRRRPMTEPPVDSPNRSRLPPRPPGLPPRPLPIFGSSANFVPLGPSQPQPLPRAPSAFPSWRLDDRPSTLPRRPLDQGSPSQHPRQGGTPSRNLRSRPSPGPYDRPSPSGHQRRRTPRGRREQPNDHGDHRGSGDSRCAYDSRDSQQPFRGSRDRRPSSASSRTYSPHLSSSSQPNHNPPSASRPTPRSGSRPSSPPRGHRSAPDSRGQQNGGQPRHMVWTRKEEQPDPGPATAPAPSVAEAESRPLRASSPPPLVKTEDERAHARWA</sequence>
<feature type="compositionally biased region" description="Basic and acidic residues" evidence="1">
    <location>
        <begin position="801"/>
        <end position="812"/>
    </location>
</feature>
<feature type="compositionally biased region" description="Basic and acidic residues" evidence="1">
    <location>
        <begin position="663"/>
        <end position="688"/>
    </location>
</feature>
<evidence type="ECO:0000313" key="2">
    <source>
        <dbReference type="EMBL" id="EPQ27677.1"/>
    </source>
</evidence>
<feature type="compositionally biased region" description="Acidic residues" evidence="1">
    <location>
        <begin position="92"/>
        <end position="110"/>
    </location>
</feature>
<feature type="region of interest" description="Disordered" evidence="1">
    <location>
        <begin position="72"/>
        <end position="177"/>
    </location>
</feature>
<feature type="compositionally biased region" description="Basic and acidic residues" evidence="1">
    <location>
        <begin position="499"/>
        <end position="509"/>
    </location>
</feature>
<dbReference type="EMBL" id="KE361638">
    <property type="protein sequence ID" value="EPQ27677.1"/>
    <property type="molecule type" value="Genomic_DNA"/>
</dbReference>
<dbReference type="KEGG" id="pfp:PFL1_04815"/>
<feature type="compositionally biased region" description="Low complexity" evidence="1">
    <location>
        <begin position="394"/>
        <end position="418"/>
    </location>
</feature>
<feature type="compositionally biased region" description="Low complexity" evidence="1">
    <location>
        <begin position="354"/>
        <end position="387"/>
    </location>
</feature>
<dbReference type="HOGENOM" id="CLU_347524_0_0_1"/>
<feature type="compositionally biased region" description="Low complexity" evidence="1">
    <location>
        <begin position="425"/>
        <end position="439"/>
    </location>
</feature>
<organism evidence="2 3">
    <name type="scientific">Pseudozyma flocculosa PF-1</name>
    <dbReference type="NCBI Taxonomy" id="1277687"/>
    <lineage>
        <taxon>Eukaryota</taxon>
        <taxon>Fungi</taxon>
        <taxon>Dikarya</taxon>
        <taxon>Basidiomycota</taxon>
        <taxon>Ustilaginomycotina</taxon>
        <taxon>Ustilaginomycetes</taxon>
        <taxon>Ustilaginales</taxon>
        <taxon>Ustilaginaceae</taxon>
        <taxon>Pseudozyma</taxon>
    </lineage>
</organism>
<protein>
    <submittedName>
        <fullName evidence="2">Uncharacterized protein</fullName>
    </submittedName>
</protein>
<feature type="compositionally biased region" description="Basic and acidic residues" evidence="1">
    <location>
        <begin position="342"/>
        <end position="353"/>
    </location>
</feature>
<dbReference type="Proteomes" id="UP000053664">
    <property type="component" value="Unassembled WGS sequence"/>
</dbReference>
<name>A0A061H484_9BASI</name>
<feature type="compositionally biased region" description="Pro residues" evidence="1">
    <location>
        <begin position="564"/>
        <end position="575"/>
    </location>
</feature>
<feature type="compositionally biased region" description="Low complexity" evidence="1">
    <location>
        <begin position="447"/>
        <end position="469"/>
    </location>
</feature>
<evidence type="ECO:0000313" key="3">
    <source>
        <dbReference type="Proteomes" id="UP000053664"/>
    </source>
</evidence>
<reference evidence="2 3" key="1">
    <citation type="journal article" date="2013" name="Plant Cell">
        <title>The transition from a phytopathogenic smut ancestor to an anamorphic biocontrol agent deciphered by comparative whole-genome analysis.</title>
        <authorList>
            <person name="Lefebvre F."/>
            <person name="Joly D.L."/>
            <person name="Labbe C."/>
            <person name="Teichmann B."/>
            <person name="Linning R."/>
            <person name="Belzile F."/>
            <person name="Bakkeren G."/>
            <person name="Belanger R.R."/>
        </authorList>
    </citation>
    <scope>NUCLEOTIDE SEQUENCE [LARGE SCALE GENOMIC DNA]</scope>
    <source>
        <strain evidence="2 3">PF-1</strain>
    </source>
</reference>
<proteinExistence type="predicted"/>
<accession>A0A061H484</accession>
<dbReference type="RefSeq" id="XP_007880534.1">
    <property type="nucleotide sequence ID" value="XM_007882343.1"/>
</dbReference>